<feature type="compositionally biased region" description="Polar residues" evidence="8">
    <location>
        <begin position="109"/>
        <end position="140"/>
    </location>
</feature>
<name>A0A9W7WNS6_TRIRA</name>
<accession>A0A9W7WNS6</accession>
<protein>
    <submittedName>
        <fullName evidence="10">Transforming acidic coiled-coil-containing protein 2</fullName>
    </submittedName>
</protein>
<evidence type="ECO:0000256" key="8">
    <source>
        <dbReference type="SAM" id="MobiDB-lite"/>
    </source>
</evidence>
<feature type="compositionally biased region" description="Low complexity" evidence="8">
    <location>
        <begin position="736"/>
        <end position="755"/>
    </location>
</feature>
<feature type="region of interest" description="Disordered" evidence="8">
    <location>
        <begin position="1"/>
        <end position="271"/>
    </location>
</feature>
<feature type="compositionally biased region" description="Basic and acidic residues" evidence="8">
    <location>
        <begin position="701"/>
        <end position="716"/>
    </location>
</feature>
<evidence type="ECO:0000256" key="1">
    <source>
        <dbReference type="ARBA" id="ARBA00004245"/>
    </source>
</evidence>
<feature type="coiled-coil region" evidence="7">
    <location>
        <begin position="820"/>
        <end position="918"/>
    </location>
</feature>
<comment type="subcellular location">
    <subcellularLocation>
        <location evidence="1">Cytoplasm</location>
        <location evidence="1">Cytoskeleton</location>
    </subcellularLocation>
</comment>
<dbReference type="GO" id="GO:0005737">
    <property type="term" value="C:cytoplasm"/>
    <property type="evidence" value="ECO:0007669"/>
    <property type="project" value="TreeGrafter"/>
</dbReference>
<feature type="compositionally biased region" description="Polar residues" evidence="8">
    <location>
        <begin position="659"/>
        <end position="679"/>
    </location>
</feature>
<dbReference type="GO" id="GO:0005856">
    <property type="term" value="C:cytoskeleton"/>
    <property type="evidence" value="ECO:0007669"/>
    <property type="project" value="UniProtKB-SubCell"/>
</dbReference>
<comment type="caution">
    <text evidence="10">The sequence shown here is derived from an EMBL/GenBank/DDBJ whole genome shotgun (WGS) entry which is preliminary data.</text>
</comment>
<evidence type="ECO:0000256" key="2">
    <source>
        <dbReference type="ARBA" id="ARBA00009423"/>
    </source>
</evidence>
<feature type="compositionally biased region" description="Polar residues" evidence="8">
    <location>
        <begin position="58"/>
        <end position="67"/>
    </location>
</feature>
<organism evidence="10 11">
    <name type="scientific">Triplophysa rosa</name>
    <name type="common">Cave loach</name>
    <dbReference type="NCBI Taxonomy" id="992332"/>
    <lineage>
        <taxon>Eukaryota</taxon>
        <taxon>Metazoa</taxon>
        <taxon>Chordata</taxon>
        <taxon>Craniata</taxon>
        <taxon>Vertebrata</taxon>
        <taxon>Euteleostomi</taxon>
        <taxon>Actinopterygii</taxon>
        <taxon>Neopterygii</taxon>
        <taxon>Teleostei</taxon>
        <taxon>Ostariophysi</taxon>
        <taxon>Cypriniformes</taxon>
        <taxon>Nemacheilidae</taxon>
        <taxon>Triplophysa</taxon>
    </lineage>
</organism>
<feature type="compositionally biased region" description="Basic residues" evidence="8">
    <location>
        <begin position="175"/>
        <end position="190"/>
    </location>
</feature>
<feature type="compositionally biased region" description="Polar residues" evidence="8">
    <location>
        <begin position="458"/>
        <end position="477"/>
    </location>
</feature>
<evidence type="ECO:0000313" key="10">
    <source>
        <dbReference type="EMBL" id="KAI7805598.1"/>
    </source>
</evidence>
<evidence type="ECO:0000256" key="6">
    <source>
        <dbReference type="ARBA" id="ARBA00023212"/>
    </source>
</evidence>
<feature type="compositionally biased region" description="Basic and acidic residues" evidence="8">
    <location>
        <begin position="211"/>
        <end position="220"/>
    </location>
</feature>
<dbReference type="GO" id="GO:0007052">
    <property type="term" value="P:mitotic spindle organization"/>
    <property type="evidence" value="ECO:0007669"/>
    <property type="project" value="InterPro"/>
</dbReference>
<keyword evidence="11" id="KW-1185">Reference proteome</keyword>
<dbReference type="InterPro" id="IPR039915">
    <property type="entry name" value="TACC"/>
</dbReference>
<comment type="similarity">
    <text evidence="2">Belongs to the TACC family.</text>
</comment>
<feature type="compositionally biased region" description="Basic and acidic residues" evidence="8">
    <location>
        <begin position="144"/>
        <end position="160"/>
    </location>
</feature>
<keyword evidence="4" id="KW-0597">Phosphoprotein</keyword>
<dbReference type="Gene3D" id="1.20.5.1700">
    <property type="match status" value="1"/>
</dbReference>
<evidence type="ECO:0000256" key="5">
    <source>
        <dbReference type="ARBA" id="ARBA00023054"/>
    </source>
</evidence>
<evidence type="ECO:0000256" key="4">
    <source>
        <dbReference type="ARBA" id="ARBA00022553"/>
    </source>
</evidence>
<gene>
    <name evidence="10" type="ORF">IRJ41_012026</name>
</gene>
<evidence type="ECO:0000259" key="9">
    <source>
        <dbReference type="Pfam" id="PF05010"/>
    </source>
</evidence>
<feature type="region of interest" description="Disordered" evidence="8">
    <location>
        <begin position="332"/>
        <end position="624"/>
    </location>
</feature>
<dbReference type="EMBL" id="JAFHDT010000009">
    <property type="protein sequence ID" value="KAI7805598.1"/>
    <property type="molecule type" value="Genomic_DNA"/>
</dbReference>
<feature type="compositionally biased region" description="Polar residues" evidence="8">
    <location>
        <begin position="334"/>
        <end position="345"/>
    </location>
</feature>
<dbReference type="InterPro" id="IPR007707">
    <property type="entry name" value="TACC_C"/>
</dbReference>
<feature type="compositionally biased region" description="Basic and acidic residues" evidence="8">
    <location>
        <begin position="571"/>
        <end position="581"/>
    </location>
</feature>
<evidence type="ECO:0000256" key="7">
    <source>
        <dbReference type="SAM" id="Coils"/>
    </source>
</evidence>
<feature type="region of interest" description="Disordered" evidence="8">
    <location>
        <begin position="656"/>
        <end position="807"/>
    </location>
</feature>
<reference evidence="10" key="1">
    <citation type="submission" date="2021-02" db="EMBL/GenBank/DDBJ databases">
        <title>Comparative genomics reveals that relaxation of natural selection precedes convergent phenotypic evolution of cavefish.</title>
        <authorList>
            <person name="Peng Z."/>
        </authorList>
    </citation>
    <scope>NUCLEOTIDE SEQUENCE</scope>
    <source>
        <tissue evidence="10">Muscle</tissue>
    </source>
</reference>
<dbReference type="PANTHER" id="PTHR13924">
    <property type="entry name" value="TRANSFORMING ACIDIC COILED-COIL CONTAINING PROTEIN 1/2"/>
    <property type="match status" value="1"/>
</dbReference>
<keyword evidence="3" id="KW-0963">Cytoplasm</keyword>
<feature type="compositionally biased region" description="Basic residues" evidence="8">
    <location>
        <begin position="531"/>
        <end position="550"/>
    </location>
</feature>
<keyword evidence="5 7" id="KW-0175">Coiled coil</keyword>
<dbReference type="GO" id="GO:0007097">
    <property type="term" value="P:nuclear migration"/>
    <property type="evidence" value="ECO:0007669"/>
    <property type="project" value="TreeGrafter"/>
</dbReference>
<dbReference type="AlphaFoldDB" id="A0A9W7WNS6"/>
<feature type="coiled-coil region" evidence="7">
    <location>
        <begin position="951"/>
        <end position="1017"/>
    </location>
</feature>
<dbReference type="Pfam" id="PF05010">
    <property type="entry name" value="TACC_C"/>
    <property type="match status" value="1"/>
</dbReference>
<dbReference type="GO" id="GO:0021987">
    <property type="term" value="P:cerebral cortex development"/>
    <property type="evidence" value="ECO:0007669"/>
    <property type="project" value="TreeGrafter"/>
</dbReference>
<dbReference type="FunFam" id="1.20.5.1700:FF:000001">
    <property type="entry name" value="Transforming acidic coiled-coil-containing protein 1 isoform 2"/>
    <property type="match status" value="1"/>
</dbReference>
<dbReference type="PANTHER" id="PTHR13924:SF11">
    <property type="entry name" value="TRANSFORMING ACIDIC COILED-COIL-CONTAINING PROTEIN 2"/>
    <property type="match status" value="1"/>
</dbReference>
<proteinExistence type="inferred from homology"/>
<feature type="compositionally biased region" description="Low complexity" evidence="8">
    <location>
        <begin position="197"/>
        <end position="210"/>
    </location>
</feature>
<sequence>MGAVESAENGQPLCPSQERPESMSSDSDGAFETPESTTPVKSAAPPVPPTEPPGTTLDPLSSEQVSTVDICASDDQNPDSPLPPPSRSPSTVFDEDKPIAASGAYNLDYSLTNDPLQESNFGPGQSRTPLTRSLSLQSGDLESPGDKSSEGADKPSHPRTESFSIGTESAPGTLRRVKKPRPGSLKKKPLSRQNSNPKRSSPKPVSPSSTPEEKKREKPCAESPLQTQERASASPSPSPSPSPAGTLRRNRIKSRVESPPPLAEEITPAPTSIAFQEVVDPVSEAVPVPDEDSPIPPCASYKWDPDNFDNIDPFCTGGSKIANSPVLNRKADFTSVSDPHTSTSVALEEPCPPAAEEPVNAEKQPIIKRQPVRLEFDYSEDSGEASHNGPPPKKLGKKPGAKMPIRKPKLGIKKAPPAQKEQLDNASIPPLSNDNDEIPIPKASYNFDPSKWDDPNFNPFSSASGVPNSPHLSQGNYSFDPDSFDVSADPFKPPNKIVNSPPKAASFDVSANDNENDNIVELEDHNLNKPAKMKKKPLKSNTFRVKKSPKRSPISEQTAQEHTPDANPDPSQDHATDEEKLASSTNQKWATRHEVEAELNSDPQDFPQPSDFTAFVNKNSLPKENDVTDYEIEYMEKIGTSAPSLSEKKPSLYLKLDSVTDSPKKSSSMQDSEPNSPCTGSFEEMEAQISQGKSPVLPPRSAREPKASEKNRKRESQPQSRTQSNGGDGASPIQGPMDPSDLPLLDRLSDSSTPLNYLEPDLAETNPTAFAQKLQREMASPGDSGVSKSSLYSRAGYSEGESPHLPHDMDHSLGIAREEIVVKEKEALEWKRKYEESRREVEEMRRIVMEYEKTIAEMIEKSCVPLDANTEGEQREKNLSHHTIQQLILEKDQALADLNSVEKSLADLFRRYEKMKDVLEGFRKNEEVLKKCAQEYLSRVRKEEQRYHALKIHAEEKLDKANADIAQVRTKAKQEQAANQASLRKEQMKVDSLERTLEQKNKEIEELTKICDELIAKMGKS</sequence>
<feature type="compositionally biased region" description="Basic residues" evidence="8">
    <location>
        <begin position="394"/>
        <end position="412"/>
    </location>
</feature>
<evidence type="ECO:0000256" key="3">
    <source>
        <dbReference type="ARBA" id="ARBA00022490"/>
    </source>
</evidence>
<evidence type="ECO:0000313" key="11">
    <source>
        <dbReference type="Proteomes" id="UP001059041"/>
    </source>
</evidence>
<feature type="domain" description="Transforming acidic coiled-coil-containing protein C-terminal" evidence="9">
    <location>
        <begin position="807"/>
        <end position="1015"/>
    </location>
</feature>
<dbReference type="Proteomes" id="UP001059041">
    <property type="component" value="Linkage Group LG9"/>
</dbReference>
<keyword evidence="6" id="KW-0206">Cytoskeleton</keyword>